<evidence type="ECO:0000313" key="8">
    <source>
        <dbReference type="EMBL" id="CAI8588665.1"/>
    </source>
</evidence>
<evidence type="ECO:0000256" key="1">
    <source>
        <dbReference type="ARBA" id="ARBA00022481"/>
    </source>
</evidence>
<protein>
    <recommendedName>
        <fullName evidence="7">HMA domain-containing protein</fullName>
    </recommendedName>
</protein>
<dbReference type="InterPro" id="IPR006121">
    <property type="entry name" value="HMA_dom"/>
</dbReference>
<keyword evidence="1" id="KW-0488">Methylation</keyword>
<dbReference type="EMBL" id="OX451736">
    <property type="protein sequence ID" value="CAI8588665.1"/>
    <property type="molecule type" value="Genomic_DNA"/>
</dbReference>
<feature type="compositionally biased region" description="Basic and acidic residues" evidence="6">
    <location>
        <begin position="76"/>
        <end position="169"/>
    </location>
</feature>
<dbReference type="GO" id="GO:0046872">
    <property type="term" value="F:metal ion binding"/>
    <property type="evidence" value="ECO:0007669"/>
    <property type="project" value="UniProtKB-KW"/>
</dbReference>
<dbReference type="PANTHER" id="PTHR45868:SF82">
    <property type="entry name" value="HEAVY METAL TRANSPORT_DETOXIFICATION SUPERFAMILY PROTEIN"/>
    <property type="match status" value="1"/>
</dbReference>
<evidence type="ECO:0000259" key="7">
    <source>
        <dbReference type="PROSITE" id="PS50846"/>
    </source>
</evidence>
<keyword evidence="3" id="KW-0449">Lipoprotein</keyword>
<comment type="similarity">
    <text evidence="5">Belongs to the HIPP family.</text>
</comment>
<dbReference type="InterPro" id="IPR036163">
    <property type="entry name" value="HMA_dom_sf"/>
</dbReference>
<dbReference type="Gene3D" id="3.30.70.100">
    <property type="match status" value="1"/>
</dbReference>
<keyword evidence="2" id="KW-0479">Metal-binding</keyword>
<evidence type="ECO:0000256" key="3">
    <source>
        <dbReference type="ARBA" id="ARBA00023288"/>
    </source>
</evidence>
<dbReference type="PROSITE" id="PS50846">
    <property type="entry name" value="HMA_2"/>
    <property type="match status" value="1"/>
</dbReference>
<keyword evidence="4" id="KW-0636">Prenylation</keyword>
<accession>A0AAV0YRB6</accession>
<organism evidence="8 9">
    <name type="scientific">Vicia faba</name>
    <name type="common">Broad bean</name>
    <name type="synonym">Faba vulgaris</name>
    <dbReference type="NCBI Taxonomy" id="3906"/>
    <lineage>
        <taxon>Eukaryota</taxon>
        <taxon>Viridiplantae</taxon>
        <taxon>Streptophyta</taxon>
        <taxon>Embryophyta</taxon>
        <taxon>Tracheophyta</taxon>
        <taxon>Spermatophyta</taxon>
        <taxon>Magnoliopsida</taxon>
        <taxon>eudicotyledons</taxon>
        <taxon>Gunneridae</taxon>
        <taxon>Pentapetalae</taxon>
        <taxon>rosids</taxon>
        <taxon>fabids</taxon>
        <taxon>Fabales</taxon>
        <taxon>Fabaceae</taxon>
        <taxon>Papilionoideae</taxon>
        <taxon>50 kb inversion clade</taxon>
        <taxon>NPAAA clade</taxon>
        <taxon>Hologalegina</taxon>
        <taxon>IRL clade</taxon>
        <taxon>Fabeae</taxon>
        <taxon>Vicia</taxon>
    </lineage>
</organism>
<feature type="domain" description="HMA" evidence="7">
    <location>
        <begin position="2"/>
        <end position="65"/>
    </location>
</feature>
<evidence type="ECO:0000256" key="4">
    <source>
        <dbReference type="ARBA" id="ARBA00023289"/>
    </source>
</evidence>
<dbReference type="Proteomes" id="UP001157006">
    <property type="component" value="Chromosome 1L"/>
</dbReference>
<sequence>MVKITVLKVEIDCLKCKKKLIKAVSSLRGIDEIEADEEKGTLTIIGNADPYDIIVRIRKAGKSAQILSIGPPLDPDPPKKFEEDKKSEEKLEEKPEEIKKSEEKSEEKPEEIKKSEEKSEEKPEEIKKSEEKPEEKPKKTTEETKESEEKPKEKPEKKTEEKIKSEGNNKPEPTNSDPVNPNQISNVPPPYMVMPPQYYYPQYYPVPPHYYYPQCYQTQPQPTPSQYSYPQYQQAQPVAVLHMARWDEPDTSCTIL</sequence>
<evidence type="ECO:0000256" key="2">
    <source>
        <dbReference type="ARBA" id="ARBA00022723"/>
    </source>
</evidence>
<gene>
    <name evidence="8" type="ORF">VFH_I358040</name>
</gene>
<name>A0AAV0YRB6_VICFA</name>
<evidence type="ECO:0000313" key="9">
    <source>
        <dbReference type="Proteomes" id="UP001157006"/>
    </source>
</evidence>
<keyword evidence="9" id="KW-1185">Reference proteome</keyword>
<dbReference type="AlphaFoldDB" id="A0AAV0YRB6"/>
<proteinExistence type="inferred from homology"/>
<dbReference type="SUPFAM" id="SSF55008">
    <property type="entry name" value="HMA, heavy metal-associated domain"/>
    <property type="match status" value="1"/>
</dbReference>
<reference evidence="8 9" key="1">
    <citation type="submission" date="2023-01" db="EMBL/GenBank/DDBJ databases">
        <authorList>
            <person name="Kreplak J."/>
        </authorList>
    </citation>
    <scope>NUCLEOTIDE SEQUENCE [LARGE SCALE GENOMIC DNA]</scope>
</reference>
<dbReference type="PANTHER" id="PTHR45868">
    <property type="entry name" value="HEAVY METAL-ASSOCIATED ISOPRENYLATED PLANT PROTEIN 33-RELATED"/>
    <property type="match status" value="1"/>
</dbReference>
<dbReference type="Pfam" id="PF00403">
    <property type="entry name" value="HMA"/>
    <property type="match status" value="1"/>
</dbReference>
<feature type="region of interest" description="Disordered" evidence="6">
    <location>
        <begin position="67"/>
        <end position="189"/>
    </location>
</feature>
<evidence type="ECO:0000256" key="5">
    <source>
        <dbReference type="ARBA" id="ARBA00024045"/>
    </source>
</evidence>
<evidence type="ECO:0000256" key="6">
    <source>
        <dbReference type="SAM" id="MobiDB-lite"/>
    </source>
</evidence>
<feature type="compositionally biased region" description="Polar residues" evidence="6">
    <location>
        <begin position="171"/>
        <end position="186"/>
    </location>
</feature>